<evidence type="ECO:0000313" key="3">
    <source>
        <dbReference type="Proteomes" id="UP000033965"/>
    </source>
</evidence>
<dbReference type="InterPro" id="IPR050114">
    <property type="entry name" value="UPF0173_UPF0282_UlaG_hydrolase"/>
</dbReference>
<dbReference type="PANTHER" id="PTHR43546">
    <property type="entry name" value="UPF0173 METAL-DEPENDENT HYDROLASE MJ1163-RELATED"/>
    <property type="match status" value="1"/>
</dbReference>
<organism evidence="2 3">
    <name type="scientific">Candidatus Kaiserbacteria bacterium GW2011_GWA2_49_19</name>
    <dbReference type="NCBI Taxonomy" id="1618669"/>
    <lineage>
        <taxon>Bacteria</taxon>
        <taxon>Candidatus Kaiseribacteriota</taxon>
    </lineage>
</organism>
<dbReference type="Gene3D" id="3.60.15.10">
    <property type="entry name" value="Ribonuclease Z/Hydroxyacylglutathione hydrolase-like"/>
    <property type="match status" value="1"/>
</dbReference>
<dbReference type="Pfam" id="PF13483">
    <property type="entry name" value="Lactamase_B_3"/>
    <property type="match status" value="1"/>
</dbReference>
<dbReference type="Proteomes" id="UP000033965">
    <property type="component" value="Unassembled WGS sequence"/>
</dbReference>
<proteinExistence type="predicted"/>
<dbReference type="InterPro" id="IPR001279">
    <property type="entry name" value="Metallo-B-lactamas"/>
</dbReference>
<accession>A0A0G1VS66</accession>
<name>A0A0G1VS66_9BACT</name>
<dbReference type="InterPro" id="IPR036866">
    <property type="entry name" value="RibonucZ/Hydroxyglut_hydro"/>
</dbReference>
<evidence type="ECO:0000259" key="1">
    <source>
        <dbReference type="SMART" id="SM00849"/>
    </source>
</evidence>
<dbReference type="EMBL" id="LCPZ01000004">
    <property type="protein sequence ID" value="KKW09301.1"/>
    <property type="molecule type" value="Genomic_DNA"/>
</dbReference>
<dbReference type="SMART" id="SM00849">
    <property type="entry name" value="Lactamase_B"/>
    <property type="match status" value="1"/>
</dbReference>
<sequence length="211" mass="23532">MKITKFGHSCLLVEEGDARILFDPGNYSTVPALEKLDAILITHVHHDHADVPTLKKLIELNPRARIFSNEEAAAALAKENIEVDRLGDAEQAVVKNVIIEGFGIDHALIHPEFPRVKNTGYMVAGRLYHPGDALFVPEKPVEILAIPVVAPWSKISETIEYMRAIKPKVSFPIHDGFLKPGTGLFIRLVGTFAEKQKTRWVAIEEGQPREF</sequence>
<feature type="domain" description="Metallo-beta-lactamase" evidence="1">
    <location>
        <begin position="7"/>
        <end position="174"/>
    </location>
</feature>
<gene>
    <name evidence="2" type="ORF">UY44_C0004G0016</name>
</gene>
<comment type="caution">
    <text evidence="2">The sequence shown here is derived from an EMBL/GenBank/DDBJ whole genome shotgun (WGS) entry which is preliminary data.</text>
</comment>
<reference evidence="2 3" key="1">
    <citation type="journal article" date="2015" name="Nature">
        <title>rRNA introns, odd ribosomes, and small enigmatic genomes across a large radiation of phyla.</title>
        <authorList>
            <person name="Brown C.T."/>
            <person name="Hug L.A."/>
            <person name="Thomas B.C."/>
            <person name="Sharon I."/>
            <person name="Castelle C.J."/>
            <person name="Singh A."/>
            <person name="Wilkins M.J."/>
            <person name="Williams K.H."/>
            <person name="Banfield J.F."/>
        </authorList>
    </citation>
    <scope>NUCLEOTIDE SEQUENCE [LARGE SCALE GENOMIC DNA]</scope>
</reference>
<dbReference type="PATRIC" id="fig|1618669.3.peg.187"/>
<protein>
    <recommendedName>
        <fullName evidence="1">Metallo-beta-lactamase domain-containing protein</fullName>
    </recommendedName>
</protein>
<dbReference type="SUPFAM" id="SSF56281">
    <property type="entry name" value="Metallo-hydrolase/oxidoreductase"/>
    <property type="match status" value="1"/>
</dbReference>
<dbReference type="PANTHER" id="PTHR43546:SF3">
    <property type="entry name" value="UPF0173 METAL-DEPENDENT HYDROLASE MJ1163"/>
    <property type="match status" value="1"/>
</dbReference>
<evidence type="ECO:0000313" key="2">
    <source>
        <dbReference type="EMBL" id="KKW09301.1"/>
    </source>
</evidence>
<dbReference type="AlphaFoldDB" id="A0A0G1VS66"/>